<keyword evidence="3" id="KW-1185">Reference proteome</keyword>
<feature type="transmembrane region" description="Helical" evidence="1">
    <location>
        <begin position="41"/>
        <end position="65"/>
    </location>
</feature>
<dbReference type="Proteomes" id="UP000095767">
    <property type="component" value="Unassembled WGS sequence"/>
</dbReference>
<keyword evidence="1" id="KW-0472">Membrane</keyword>
<reference evidence="2 3" key="1">
    <citation type="submission" date="2016-09" db="EMBL/GenBank/DDBJ databases">
        <title>The draft genome of Dichanthelium oligosanthes: A C3 panicoid grass species.</title>
        <authorList>
            <person name="Studer A.J."/>
            <person name="Schnable J.C."/>
            <person name="Brutnell T.P."/>
        </authorList>
    </citation>
    <scope>NUCLEOTIDE SEQUENCE [LARGE SCALE GENOMIC DNA]</scope>
    <source>
        <strain evidence="3">cv. Kellogg 1175</strain>
        <tissue evidence="2">Leaf</tissue>
    </source>
</reference>
<comment type="caution">
    <text evidence="2">The sequence shown here is derived from an EMBL/GenBank/DDBJ whole genome shotgun (WGS) entry which is preliminary data.</text>
</comment>
<dbReference type="AlphaFoldDB" id="A0A1E5WHK2"/>
<sequence>MASSAGPAAVDNVNGVPALARHCRYCTHRASSAVTAVSGEAGPVLCFGMHALLLLGLSLINIGVLGD</sequence>
<dbReference type="EMBL" id="LWDX02007577">
    <property type="protein sequence ID" value="OEL36877.1"/>
    <property type="molecule type" value="Genomic_DNA"/>
</dbReference>
<organism evidence="2 3">
    <name type="scientific">Dichanthelium oligosanthes</name>
    <dbReference type="NCBI Taxonomy" id="888268"/>
    <lineage>
        <taxon>Eukaryota</taxon>
        <taxon>Viridiplantae</taxon>
        <taxon>Streptophyta</taxon>
        <taxon>Embryophyta</taxon>
        <taxon>Tracheophyta</taxon>
        <taxon>Spermatophyta</taxon>
        <taxon>Magnoliopsida</taxon>
        <taxon>Liliopsida</taxon>
        <taxon>Poales</taxon>
        <taxon>Poaceae</taxon>
        <taxon>PACMAD clade</taxon>
        <taxon>Panicoideae</taxon>
        <taxon>Panicodae</taxon>
        <taxon>Paniceae</taxon>
        <taxon>Dichantheliinae</taxon>
        <taxon>Dichanthelium</taxon>
    </lineage>
</organism>
<evidence type="ECO:0000313" key="2">
    <source>
        <dbReference type="EMBL" id="OEL36877.1"/>
    </source>
</evidence>
<keyword evidence="1" id="KW-0812">Transmembrane</keyword>
<proteinExistence type="predicted"/>
<name>A0A1E5WHK2_9POAL</name>
<gene>
    <name evidence="2" type="ORF">BAE44_0002104</name>
</gene>
<protein>
    <submittedName>
        <fullName evidence="2">Uncharacterized protein</fullName>
    </submittedName>
</protein>
<keyword evidence="1" id="KW-1133">Transmembrane helix</keyword>
<accession>A0A1E5WHK2</accession>
<evidence type="ECO:0000256" key="1">
    <source>
        <dbReference type="SAM" id="Phobius"/>
    </source>
</evidence>
<evidence type="ECO:0000313" key="3">
    <source>
        <dbReference type="Proteomes" id="UP000095767"/>
    </source>
</evidence>